<comment type="caution">
    <text evidence="1">The sequence shown here is derived from an EMBL/GenBank/DDBJ whole genome shotgun (WGS) entry which is preliminary data.</text>
</comment>
<organism evidence="1 2">
    <name type="scientific">Bacillus pseudomycoides</name>
    <dbReference type="NCBI Taxonomy" id="64104"/>
    <lineage>
        <taxon>Bacteria</taxon>
        <taxon>Bacillati</taxon>
        <taxon>Bacillota</taxon>
        <taxon>Bacilli</taxon>
        <taxon>Bacillales</taxon>
        <taxon>Bacillaceae</taxon>
        <taxon>Bacillus</taxon>
        <taxon>Bacillus cereus group</taxon>
    </lineage>
</organism>
<protein>
    <submittedName>
        <fullName evidence="1">Uncharacterized protein</fullName>
    </submittedName>
</protein>
<name>A0AAJ1Z0L1_9BACI</name>
<sequence>MTNQLAKPEEVYEGVSKIVENKFQFNFEKTYREIDVAGKLYKVNFDDESMLKYQEGFLSYEKKAKELQAEAVDIREASTEKLREMHSKQREVTKEAIELFLGADTFEDLYVKAGRSLMNLVALIDYLTKLVETELRSKVGDSLNEYLTNTKK</sequence>
<dbReference type="EMBL" id="VLYX01000029">
    <property type="protein sequence ID" value="MDR4328274.1"/>
    <property type="molecule type" value="Genomic_DNA"/>
</dbReference>
<reference evidence="1" key="1">
    <citation type="submission" date="2019-07" db="EMBL/GenBank/DDBJ databases">
        <title>Phylogenomic Reclassification of ATCC Bacillus Strains and Various Taxa within the Genus Bacillus.</title>
        <authorList>
            <person name="Riojas M.A."/>
            <person name="Frank A.M."/>
            <person name="Fenn S.L."/>
            <person name="King S.P."/>
            <person name="Brower S.M."/>
            <person name="Hazbon M.H."/>
        </authorList>
    </citation>
    <scope>NUCLEOTIDE SEQUENCE</scope>
    <source>
        <strain evidence="1">NR-12239</strain>
    </source>
</reference>
<dbReference type="Proteomes" id="UP001248134">
    <property type="component" value="Unassembled WGS sequence"/>
</dbReference>
<evidence type="ECO:0000313" key="2">
    <source>
        <dbReference type="Proteomes" id="UP001248134"/>
    </source>
</evidence>
<proteinExistence type="predicted"/>
<evidence type="ECO:0000313" key="1">
    <source>
        <dbReference type="EMBL" id="MDR4328274.1"/>
    </source>
</evidence>
<dbReference type="RefSeq" id="WP_098114253.1">
    <property type="nucleotide sequence ID" value="NZ_JBCNAX010000017.1"/>
</dbReference>
<dbReference type="AlphaFoldDB" id="A0AAJ1Z0L1"/>
<gene>
    <name evidence="1" type="ORF">FOS08_20870</name>
</gene>
<accession>A0AAJ1Z0L1</accession>